<reference evidence="2" key="1">
    <citation type="submission" date="2023-03" db="EMBL/GenBank/DDBJ databases">
        <title>Chromosome-level genomes of two armyworms, Mythimna separata and Mythimna loreyi, provide insights into the biosynthesis and reception of sex pheromones.</title>
        <authorList>
            <person name="Zhao H."/>
        </authorList>
    </citation>
    <scope>NUCLEOTIDE SEQUENCE</scope>
    <source>
        <strain evidence="2">BeijingLab</strain>
        <tissue evidence="2">Pupa</tissue>
    </source>
</reference>
<gene>
    <name evidence="2" type="ORF">PYW07_013056</name>
</gene>
<evidence type="ECO:0000256" key="1">
    <source>
        <dbReference type="SAM" id="Coils"/>
    </source>
</evidence>
<proteinExistence type="predicted"/>
<feature type="coiled-coil region" evidence="1">
    <location>
        <begin position="74"/>
        <end position="101"/>
    </location>
</feature>
<dbReference type="EMBL" id="JARGEI010000032">
    <property type="protein sequence ID" value="KAJ8703762.1"/>
    <property type="molecule type" value="Genomic_DNA"/>
</dbReference>
<protein>
    <submittedName>
        <fullName evidence="2">Uncharacterized protein</fullName>
    </submittedName>
</protein>
<sequence>MDTEDLELETKCENLMNIVVESRKRFGKACIDYDQKMLLMENKLLNLQVETVSNYRFKPKNAVPNIDENSSKDLDDLCVEITEKQRRMEEVMRKLKNTHEVIMQLDADVIGRKLRAPLTADTMLAQAKAKKVQT</sequence>
<dbReference type="Proteomes" id="UP001231518">
    <property type="component" value="Chromosome 31"/>
</dbReference>
<dbReference type="AlphaFoldDB" id="A0AAD8DJ34"/>
<keyword evidence="1" id="KW-0175">Coiled coil</keyword>
<accession>A0AAD8DJ34</accession>
<evidence type="ECO:0000313" key="3">
    <source>
        <dbReference type="Proteomes" id="UP001231518"/>
    </source>
</evidence>
<keyword evidence="3" id="KW-1185">Reference proteome</keyword>
<name>A0AAD8DJ34_MYTSE</name>
<evidence type="ECO:0000313" key="2">
    <source>
        <dbReference type="EMBL" id="KAJ8703762.1"/>
    </source>
</evidence>
<organism evidence="2 3">
    <name type="scientific">Mythimna separata</name>
    <name type="common">Oriental armyworm</name>
    <name type="synonym">Pseudaletia separata</name>
    <dbReference type="NCBI Taxonomy" id="271217"/>
    <lineage>
        <taxon>Eukaryota</taxon>
        <taxon>Metazoa</taxon>
        <taxon>Ecdysozoa</taxon>
        <taxon>Arthropoda</taxon>
        <taxon>Hexapoda</taxon>
        <taxon>Insecta</taxon>
        <taxon>Pterygota</taxon>
        <taxon>Neoptera</taxon>
        <taxon>Endopterygota</taxon>
        <taxon>Lepidoptera</taxon>
        <taxon>Glossata</taxon>
        <taxon>Ditrysia</taxon>
        <taxon>Noctuoidea</taxon>
        <taxon>Noctuidae</taxon>
        <taxon>Noctuinae</taxon>
        <taxon>Hadenini</taxon>
        <taxon>Mythimna</taxon>
    </lineage>
</organism>
<comment type="caution">
    <text evidence="2">The sequence shown here is derived from an EMBL/GenBank/DDBJ whole genome shotgun (WGS) entry which is preliminary data.</text>
</comment>